<dbReference type="InterPro" id="IPR029063">
    <property type="entry name" value="SAM-dependent_MTases_sf"/>
</dbReference>
<dbReference type="GO" id="GO:0032259">
    <property type="term" value="P:methylation"/>
    <property type="evidence" value="ECO:0007669"/>
    <property type="project" value="UniProtKB-KW"/>
</dbReference>
<keyword evidence="2" id="KW-0808">Transferase</keyword>
<dbReference type="Gene3D" id="3.40.50.150">
    <property type="entry name" value="Vaccinia Virus protein VP39"/>
    <property type="match status" value="1"/>
</dbReference>
<dbReference type="Gene3D" id="3.90.120.10">
    <property type="entry name" value="DNA Methylase, subunit A, domain 2"/>
    <property type="match status" value="1"/>
</dbReference>
<evidence type="ECO:0000256" key="1">
    <source>
        <dbReference type="ARBA" id="ARBA00022603"/>
    </source>
</evidence>
<keyword evidence="1" id="KW-0489">Methyltransferase</keyword>
<dbReference type="AlphaFoldDB" id="A0A0F9B7I8"/>
<dbReference type="GO" id="GO:0008168">
    <property type="term" value="F:methyltransferase activity"/>
    <property type="evidence" value="ECO:0007669"/>
    <property type="project" value="UniProtKB-KW"/>
</dbReference>
<evidence type="ECO:0008006" key="4">
    <source>
        <dbReference type="Google" id="ProtNLM"/>
    </source>
</evidence>
<gene>
    <name evidence="3" type="ORF">LCGC14_2481090</name>
</gene>
<protein>
    <recommendedName>
        <fullName evidence="4">DNA (cytosine-5-)-methyltransferase</fullName>
    </recommendedName>
</protein>
<sequence length="85" mass="9799">EVFVFENVIGLAKWAETAIFELKGYKITKNIINSENFGIAQSRKRKIFIGSKKRTIEIKNPIIKSVKSVREVFNSIKDNWGFANH</sequence>
<feature type="non-terminal residue" evidence="3">
    <location>
        <position position="1"/>
    </location>
</feature>
<accession>A0A0F9B7I8</accession>
<dbReference type="InterPro" id="IPR001525">
    <property type="entry name" value="C5_MeTfrase"/>
</dbReference>
<organism evidence="3">
    <name type="scientific">marine sediment metagenome</name>
    <dbReference type="NCBI Taxonomy" id="412755"/>
    <lineage>
        <taxon>unclassified sequences</taxon>
        <taxon>metagenomes</taxon>
        <taxon>ecological metagenomes</taxon>
    </lineage>
</organism>
<comment type="caution">
    <text evidence="3">The sequence shown here is derived from an EMBL/GenBank/DDBJ whole genome shotgun (WGS) entry which is preliminary data.</text>
</comment>
<dbReference type="SUPFAM" id="SSF53335">
    <property type="entry name" value="S-adenosyl-L-methionine-dependent methyltransferases"/>
    <property type="match status" value="1"/>
</dbReference>
<name>A0A0F9B7I8_9ZZZZ</name>
<evidence type="ECO:0000313" key="3">
    <source>
        <dbReference type="EMBL" id="KKL17884.1"/>
    </source>
</evidence>
<dbReference type="EMBL" id="LAZR01039083">
    <property type="protein sequence ID" value="KKL17884.1"/>
    <property type="molecule type" value="Genomic_DNA"/>
</dbReference>
<dbReference type="Pfam" id="PF00145">
    <property type="entry name" value="DNA_methylase"/>
    <property type="match status" value="1"/>
</dbReference>
<evidence type="ECO:0000256" key="2">
    <source>
        <dbReference type="ARBA" id="ARBA00022679"/>
    </source>
</evidence>
<reference evidence="3" key="1">
    <citation type="journal article" date="2015" name="Nature">
        <title>Complex archaea that bridge the gap between prokaryotes and eukaryotes.</title>
        <authorList>
            <person name="Spang A."/>
            <person name="Saw J.H."/>
            <person name="Jorgensen S.L."/>
            <person name="Zaremba-Niedzwiedzka K."/>
            <person name="Martijn J."/>
            <person name="Lind A.E."/>
            <person name="van Eijk R."/>
            <person name="Schleper C."/>
            <person name="Guy L."/>
            <person name="Ettema T.J."/>
        </authorList>
    </citation>
    <scope>NUCLEOTIDE SEQUENCE</scope>
</reference>
<proteinExistence type="predicted"/>